<evidence type="ECO:0000313" key="2">
    <source>
        <dbReference type="EMBL" id="SHL56533.1"/>
    </source>
</evidence>
<accession>A0AB74EYX5</accession>
<dbReference type="AlphaFoldDB" id="A0AB74EYX5"/>
<dbReference type="InterPro" id="IPR029100">
    <property type="entry name" value="Ntox50"/>
</dbReference>
<dbReference type="Pfam" id="PF15542">
    <property type="entry name" value="Ntox50"/>
    <property type="match status" value="1"/>
</dbReference>
<comment type="caution">
    <text evidence="2">The sequence shown here is derived from an EMBL/GenBank/DDBJ whole genome shotgun (WGS) entry which is preliminary data.</text>
</comment>
<dbReference type="EMBL" id="FRBP01000006">
    <property type="protein sequence ID" value="SHL56533.1"/>
    <property type="molecule type" value="Genomic_DNA"/>
</dbReference>
<evidence type="ECO:0000313" key="3">
    <source>
        <dbReference type="Proteomes" id="UP000184012"/>
    </source>
</evidence>
<dbReference type="GO" id="GO:0005198">
    <property type="term" value="F:structural molecule activity"/>
    <property type="evidence" value="ECO:0007669"/>
    <property type="project" value="InterPro"/>
</dbReference>
<evidence type="ECO:0000259" key="1">
    <source>
        <dbReference type="Pfam" id="PF15542"/>
    </source>
</evidence>
<gene>
    <name evidence="2" type="ORF">SAMN04515649_10622</name>
</gene>
<dbReference type="Proteomes" id="UP000184012">
    <property type="component" value="Unassembled WGS sequence"/>
</dbReference>
<dbReference type="Pfam" id="PF06152">
    <property type="entry name" value="Phage_min_cap2"/>
    <property type="match status" value="1"/>
</dbReference>
<dbReference type="RefSeq" id="WP_073382757.1">
    <property type="nucleotide sequence ID" value="NZ_FRBP01000006.1"/>
</dbReference>
<proteinExistence type="predicted"/>
<protein>
    <submittedName>
        <fullName evidence="2">Toxin 50</fullName>
    </submittedName>
</protein>
<name>A0AB74EYX5_9FIRM</name>
<dbReference type="InterPro" id="IPR009319">
    <property type="entry name" value="Phage_A118_VSP1"/>
</dbReference>
<feature type="domain" description="Bacterial toxin 50" evidence="1">
    <location>
        <begin position="446"/>
        <end position="536"/>
    </location>
</feature>
<sequence length="543" mass="61337">MLTPEQYDQIADHLTGLFQDLEAFIIQDFVRRVTTAGTITETARYQIIKTEQMGLSTQAIKEALQQALNISNEEIDHLFKEWGLEAIRVENGIASQAGIDPITLETHPELELIIESAIDQTKGELVNMTGTLGFAQKINGKIVFTELSQYFQKEMDFVQMQVQSGALDYNSAIRQSVKRMADSGLRTVDYASGWSNHLDVPARRATLTGANQMSGKLTDALGEEMACNFVEVTAHAGARNTGSGPANHASWQGKVYARKGETKEYPNLVKATGYGTGAGLKGWNCRHDYNNFWPGYSERTWTDEELANIDPPPFSYKGREYDYYAANQRQRAIERAIRKTKRELIGYDAAGDKEAFTAASIKLQRQRQEYQSFSKAADLRQKPERHQVYGFDRKIGQKATQARKKVVDKANQQYNKGSEEANVNAYQRDEQTRKKIREDYPKMILEGKQGKHLIGHNNYTKGKSYLTISLEEAQRLVDQYAGTGEIKRDSKEKWTHKEFITLDHVIGVVVDPETGKKTETRRCAIHYSNKGTHIVPAKEVENA</sequence>
<reference evidence="2 3" key="1">
    <citation type="submission" date="2016-11" db="EMBL/GenBank/DDBJ databases">
        <authorList>
            <person name="Varghese N."/>
            <person name="Submissions S."/>
        </authorList>
    </citation>
    <scope>NUCLEOTIDE SEQUENCE [LARGE SCALE GENOMIC DNA]</scope>
    <source>
        <strain evidence="2 3">FD</strain>
    </source>
</reference>
<organism evidence="2 3">
    <name type="scientific">Eubacterium callanderi</name>
    <dbReference type="NCBI Taxonomy" id="53442"/>
    <lineage>
        <taxon>Bacteria</taxon>
        <taxon>Bacillati</taxon>
        <taxon>Bacillota</taxon>
        <taxon>Clostridia</taxon>
        <taxon>Eubacteriales</taxon>
        <taxon>Eubacteriaceae</taxon>
        <taxon>Eubacterium</taxon>
    </lineage>
</organism>